<dbReference type="InterPro" id="IPR027417">
    <property type="entry name" value="P-loop_NTPase"/>
</dbReference>
<dbReference type="Gene3D" id="3.40.50.300">
    <property type="entry name" value="P-loop containing nucleotide triphosphate hydrolases"/>
    <property type="match status" value="1"/>
</dbReference>
<dbReference type="SMART" id="SM00028">
    <property type="entry name" value="TPR"/>
    <property type="match status" value="5"/>
</dbReference>
<dbReference type="EMBL" id="LT607411">
    <property type="protein sequence ID" value="SCE70618.1"/>
    <property type="molecule type" value="Genomic_DNA"/>
</dbReference>
<dbReference type="SUPFAM" id="SSF48452">
    <property type="entry name" value="TPR-like"/>
    <property type="match status" value="2"/>
</dbReference>
<sequence>MGVPAGRVPTEIDDRVELWRRELAWRRTVVVLDNAASSEQLLPLLPVDRGSVVLVTTRARLFGAELGAPESLGVLSPAEAVRLLEVTAGVDRVTAEPDAAEEVARRCGYLPLAIRLAGARLAHRLSWRVADLAHRLADGPGGISQLAVEDQTVAGAFATSYEPLPEPVKRLFRLVSVHPGDHFDAPMAAALADLPLDGVEVMLDDLLDQHLIEEAEPGRYRLHDLMRHYSAELSQAPDELRDREEAAERLLDHVLHEVANRAASLEPLALRAHLRLDPPRRPDLLDASEPPDVEWLEQERSNILALVKFAEQESMHEHGWRLARAMWRFCYMRGYFDDILIAHRSGLTAAEQCGDQAAQAVMHNYLASAYTRTGSYLDSLRHLEAAVSISRLLGDHGNEHRYRANLVVVHWLRGDLVRSVNLGRQQFRERPGGSAVDSIRSLPNLGFALATMGRYDEALAVHRLHLFLGRCYGNQYHISNALGHIAAVENRLGHFAKAVRLITASLQLRERTGHRFGEAEARNDLGIAYRHLGMLDSAQEQHKMALELAGDSGERHVQAAVWNDFGTTLAARGSIDEALAAHRRALELATRIAHPYEQGRALVALADHLGDDELEQARRYRHRALAIFERMGVPERHEVRRRLADDDRAGPGPLRNG</sequence>
<dbReference type="PANTHER" id="PTHR47691:SF3">
    <property type="entry name" value="HTH-TYPE TRANSCRIPTIONAL REGULATOR RV0890C-RELATED"/>
    <property type="match status" value="1"/>
</dbReference>
<name>A0A1C4UG10_MICVI</name>
<evidence type="ECO:0000313" key="2">
    <source>
        <dbReference type="EMBL" id="SCE70618.1"/>
    </source>
</evidence>
<dbReference type="InterPro" id="IPR019734">
    <property type="entry name" value="TPR_rpt"/>
</dbReference>
<protein>
    <submittedName>
        <fullName evidence="2">Tetratricopeptide repeat-containing protein</fullName>
    </submittedName>
</protein>
<accession>A0A1C4UG10</accession>
<dbReference type="GO" id="GO:0043531">
    <property type="term" value="F:ADP binding"/>
    <property type="evidence" value="ECO:0007669"/>
    <property type="project" value="InterPro"/>
</dbReference>
<feature type="repeat" description="TPR" evidence="1">
    <location>
        <begin position="559"/>
        <end position="592"/>
    </location>
</feature>
<keyword evidence="3" id="KW-1185">Reference proteome</keyword>
<evidence type="ECO:0000256" key="1">
    <source>
        <dbReference type="PROSITE-ProRule" id="PRU00339"/>
    </source>
</evidence>
<organism evidence="2 3">
    <name type="scientific">Micromonospora viridifaciens</name>
    <dbReference type="NCBI Taxonomy" id="1881"/>
    <lineage>
        <taxon>Bacteria</taxon>
        <taxon>Bacillati</taxon>
        <taxon>Actinomycetota</taxon>
        <taxon>Actinomycetes</taxon>
        <taxon>Micromonosporales</taxon>
        <taxon>Micromonosporaceae</taxon>
        <taxon>Micromonospora</taxon>
    </lineage>
</organism>
<dbReference type="Gene3D" id="1.25.40.10">
    <property type="entry name" value="Tetratricopeptide repeat domain"/>
    <property type="match status" value="2"/>
</dbReference>
<dbReference type="AlphaFoldDB" id="A0A1C4UG10"/>
<gene>
    <name evidence="2" type="ORF">GA0074695_0458</name>
</gene>
<dbReference type="InterPro" id="IPR011990">
    <property type="entry name" value="TPR-like_helical_dom_sf"/>
</dbReference>
<dbReference type="PANTHER" id="PTHR47691">
    <property type="entry name" value="REGULATOR-RELATED"/>
    <property type="match status" value="1"/>
</dbReference>
<dbReference type="PROSITE" id="PS50005">
    <property type="entry name" value="TPR"/>
    <property type="match status" value="1"/>
</dbReference>
<evidence type="ECO:0000313" key="3">
    <source>
        <dbReference type="Proteomes" id="UP000198242"/>
    </source>
</evidence>
<dbReference type="Pfam" id="PF13424">
    <property type="entry name" value="TPR_12"/>
    <property type="match status" value="1"/>
</dbReference>
<dbReference type="Proteomes" id="UP000198242">
    <property type="component" value="Chromosome I"/>
</dbReference>
<keyword evidence="1" id="KW-0802">TPR repeat</keyword>
<dbReference type="SUPFAM" id="SSF52540">
    <property type="entry name" value="P-loop containing nucleoside triphosphate hydrolases"/>
    <property type="match status" value="1"/>
</dbReference>
<proteinExistence type="predicted"/>
<reference evidence="3" key="1">
    <citation type="submission" date="2016-06" db="EMBL/GenBank/DDBJ databases">
        <authorList>
            <person name="Varghese N."/>
            <person name="Submissions Spin"/>
        </authorList>
    </citation>
    <scope>NUCLEOTIDE SEQUENCE [LARGE SCALE GENOMIC DNA]</scope>
    <source>
        <strain evidence="3">DSM 43909</strain>
    </source>
</reference>